<accession>A0A0G4EJM7</accession>
<dbReference type="Gene3D" id="3.40.50.720">
    <property type="entry name" value="NAD(P)-binding Rossmann-like Domain"/>
    <property type="match status" value="1"/>
</dbReference>
<dbReference type="OMA" id="QGLNCLI"/>
<protein>
    <submittedName>
        <fullName evidence="2">Uncharacterized protein</fullName>
    </submittedName>
</protein>
<dbReference type="PANTHER" id="PTHR45458:SF1">
    <property type="entry name" value="SHORT CHAIN DEHYDROGENASE"/>
    <property type="match status" value="1"/>
</dbReference>
<dbReference type="CDD" id="cd05325">
    <property type="entry name" value="carb_red_sniffer_like_SDR_c"/>
    <property type="match status" value="1"/>
</dbReference>
<keyword evidence="1" id="KW-0732">Signal</keyword>
<dbReference type="Proteomes" id="UP000041254">
    <property type="component" value="Unassembled WGS sequence"/>
</dbReference>
<dbReference type="STRING" id="1169540.A0A0G4EJM7"/>
<dbReference type="InterPro" id="IPR036291">
    <property type="entry name" value="NAD(P)-bd_dom_sf"/>
</dbReference>
<dbReference type="VEuPathDB" id="CryptoDB:Vbra_12111"/>
<keyword evidence="3" id="KW-1185">Reference proteome</keyword>
<dbReference type="AlphaFoldDB" id="A0A0G4EJM7"/>
<name>A0A0G4EJM7_VITBC</name>
<proteinExistence type="predicted"/>
<dbReference type="OrthoDB" id="5296at2759"/>
<dbReference type="EMBL" id="CDMY01000251">
    <property type="protein sequence ID" value="CEL96962.1"/>
    <property type="molecule type" value="Genomic_DNA"/>
</dbReference>
<dbReference type="SUPFAM" id="SSF51735">
    <property type="entry name" value="NAD(P)-binding Rossmann-fold domains"/>
    <property type="match status" value="1"/>
</dbReference>
<feature type="signal peptide" evidence="1">
    <location>
        <begin position="1"/>
        <end position="21"/>
    </location>
</feature>
<dbReference type="Pfam" id="PF00106">
    <property type="entry name" value="adh_short"/>
    <property type="match status" value="1"/>
</dbReference>
<dbReference type="InParanoid" id="A0A0G4EJM7"/>
<dbReference type="PANTHER" id="PTHR45458">
    <property type="entry name" value="SHORT-CHAIN DEHYDROGENASE/REDUCTASE SDR"/>
    <property type="match status" value="1"/>
</dbReference>
<dbReference type="PhylomeDB" id="A0A0G4EJM7"/>
<evidence type="ECO:0000313" key="2">
    <source>
        <dbReference type="EMBL" id="CEL96962.1"/>
    </source>
</evidence>
<dbReference type="InterPro" id="IPR052184">
    <property type="entry name" value="SDR_enzymes"/>
</dbReference>
<gene>
    <name evidence="2" type="ORF">Vbra_12111</name>
</gene>
<evidence type="ECO:0000313" key="3">
    <source>
        <dbReference type="Proteomes" id="UP000041254"/>
    </source>
</evidence>
<organism evidence="2 3">
    <name type="scientific">Vitrella brassicaformis (strain CCMP3155)</name>
    <dbReference type="NCBI Taxonomy" id="1169540"/>
    <lineage>
        <taxon>Eukaryota</taxon>
        <taxon>Sar</taxon>
        <taxon>Alveolata</taxon>
        <taxon>Colpodellida</taxon>
        <taxon>Vitrellaceae</taxon>
        <taxon>Vitrella</taxon>
    </lineage>
</organism>
<dbReference type="InterPro" id="IPR002347">
    <property type="entry name" value="SDR_fam"/>
</dbReference>
<reference evidence="2 3" key="1">
    <citation type="submission" date="2014-11" db="EMBL/GenBank/DDBJ databases">
        <authorList>
            <person name="Zhu J."/>
            <person name="Qi W."/>
            <person name="Song R."/>
        </authorList>
    </citation>
    <scope>NUCLEOTIDE SEQUENCE [LARGE SCALE GENOMIC DNA]</scope>
</reference>
<evidence type="ECO:0000256" key="1">
    <source>
        <dbReference type="SAM" id="SignalP"/>
    </source>
</evidence>
<feature type="chain" id="PRO_5005187418" evidence="1">
    <location>
        <begin position="22"/>
        <end position="269"/>
    </location>
</feature>
<dbReference type="GO" id="GO:0016616">
    <property type="term" value="F:oxidoreductase activity, acting on the CH-OH group of donors, NAD or NADP as acceptor"/>
    <property type="evidence" value="ECO:0007669"/>
    <property type="project" value="TreeGrafter"/>
</dbReference>
<dbReference type="PRINTS" id="PR00081">
    <property type="entry name" value="GDHRDH"/>
</dbReference>
<sequence>MALTHCLLLIFVLPHSSQLLAVSLRSPTRQSAPAFAQMKGSVLVTGAAGGIGSALCKLFREKGYQVFAADRKASPAIDSLKGDSSVVPLPGLDLTSSESIKRLADSLLSSNAKLDIVIQNAGVLDERGIDLFNLDFDSIRESMQVNAVGPLELTVELLKRDLVRSPGGKIALMTSQMGSVDDNSSGGYYGYRMSKSAMNICAKSLSIDLKRYGIAVCLLHPGYVQTQMTGYNGNIKPETSAKGLEAQIDALDMTNTGTWWNYRGEVLPW</sequence>